<evidence type="ECO:0008006" key="6">
    <source>
        <dbReference type="Google" id="ProtNLM"/>
    </source>
</evidence>
<reference evidence="4" key="1">
    <citation type="submission" date="2023-07" db="EMBL/GenBank/DDBJ databases">
        <title>draft genome sequence of fig (Ficus carica).</title>
        <authorList>
            <person name="Takahashi T."/>
            <person name="Nishimura K."/>
        </authorList>
    </citation>
    <scope>NUCLEOTIDE SEQUENCE</scope>
</reference>
<feature type="coiled-coil region" evidence="2">
    <location>
        <begin position="340"/>
        <end position="367"/>
    </location>
</feature>
<feature type="compositionally biased region" description="Low complexity" evidence="3">
    <location>
        <begin position="16"/>
        <end position="27"/>
    </location>
</feature>
<dbReference type="GO" id="GO:0008017">
    <property type="term" value="F:microtubule binding"/>
    <property type="evidence" value="ECO:0007669"/>
    <property type="project" value="TreeGrafter"/>
</dbReference>
<evidence type="ECO:0000313" key="5">
    <source>
        <dbReference type="Proteomes" id="UP001187192"/>
    </source>
</evidence>
<evidence type="ECO:0000256" key="1">
    <source>
        <dbReference type="ARBA" id="ARBA00010016"/>
    </source>
</evidence>
<dbReference type="PANTHER" id="PTHR31807">
    <property type="entry name" value="AUGMIN FAMILY MEMBER"/>
    <property type="match status" value="1"/>
</dbReference>
<dbReference type="GO" id="GO:0005737">
    <property type="term" value="C:cytoplasm"/>
    <property type="evidence" value="ECO:0007669"/>
    <property type="project" value="TreeGrafter"/>
</dbReference>
<keyword evidence="5" id="KW-1185">Reference proteome</keyword>
<feature type="compositionally biased region" description="Basic residues" evidence="3">
    <location>
        <begin position="1"/>
        <end position="10"/>
    </location>
</feature>
<dbReference type="AlphaFoldDB" id="A0AA88A8C5"/>
<sequence length="406" mass="44934">MEASYSRRHQPPTSPSPRLLRSRSSGSAVMPRANSPGMLICSSTSQRYTSTTSTSNRSKSTTKTRPNNYIHHKASAKEEEKSNTLLLISPNISKTKPQDKKEQGFAKFLQRGGLGGFGVTKGGAAVAKFSASAWALSPGRSLQLAASSMATTPDISTGLGRVKSKSSGGGVSGVLKYFRQKKVSPTQEEEYRRFRVLYNVLMQWRFANARAEAAIPATNSIAQSKLFSVWIRIFKMRNSIVEKRLQVQKLKWEIKLYEILNPHILLLNEWTKLERRNQESVGKLVTKLSGISVRLPLIHGAKADVMSVYEAISEAVDAMDGIEAIITRFFTEVERILYMVTELLLTKKQHKENLEELEKSVTAVAALVAKDTSLRAHCIQVALDLMNFIVAAATLVLADSAITLLY</sequence>
<organism evidence="4 5">
    <name type="scientific">Ficus carica</name>
    <name type="common">Common fig</name>
    <dbReference type="NCBI Taxonomy" id="3494"/>
    <lineage>
        <taxon>Eukaryota</taxon>
        <taxon>Viridiplantae</taxon>
        <taxon>Streptophyta</taxon>
        <taxon>Embryophyta</taxon>
        <taxon>Tracheophyta</taxon>
        <taxon>Spermatophyta</taxon>
        <taxon>Magnoliopsida</taxon>
        <taxon>eudicotyledons</taxon>
        <taxon>Gunneridae</taxon>
        <taxon>Pentapetalae</taxon>
        <taxon>rosids</taxon>
        <taxon>fabids</taxon>
        <taxon>Rosales</taxon>
        <taxon>Moraceae</taxon>
        <taxon>Ficeae</taxon>
        <taxon>Ficus</taxon>
    </lineage>
</organism>
<dbReference type="PANTHER" id="PTHR31807:SF27">
    <property type="entry name" value="QWRF MOTIF-CONTAINING PROTEIN 7"/>
    <property type="match status" value="1"/>
</dbReference>
<dbReference type="Proteomes" id="UP001187192">
    <property type="component" value="Unassembled WGS sequence"/>
</dbReference>
<name>A0AA88A8C5_FICCA</name>
<dbReference type="InterPro" id="IPR007573">
    <property type="entry name" value="QWRF"/>
</dbReference>
<proteinExistence type="inferred from homology"/>
<accession>A0AA88A8C5</accession>
<comment type="similarity">
    <text evidence="1">Belongs to the QWRF family.</text>
</comment>
<gene>
    <name evidence="4" type="ORF">TIFTF001_010224</name>
</gene>
<evidence type="ECO:0000313" key="4">
    <source>
        <dbReference type="EMBL" id="GMN41008.1"/>
    </source>
</evidence>
<feature type="region of interest" description="Disordered" evidence="3">
    <location>
        <begin position="1"/>
        <end position="77"/>
    </location>
</feature>
<evidence type="ECO:0000256" key="3">
    <source>
        <dbReference type="SAM" id="MobiDB-lite"/>
    </source>
</evidence>
<evidence type="ECO:0000256" key="2">
    <source>
        <dbReference type="SAM" id="Coils"/>
    </source>
</evidence>
<keyword evidence="2" id="KW-0175">Coiled coil</keyword>
<dbReference type="Pfam" id="PF04484">
    <property type="entry name" value="QWRF"/>
    <property type="match status" value="1"/>
</dbReference>
<protein>
    <recommendedName>
        <fullName evidence="6">QWRF motif-containing protein 7</fullName>
    </recommendedName>
</protein>
<dbReference type="GO" id="GO:0005880">
    <property type="term" value="C:nuclear microtubule"/>
    <property type="evidence" value="ECO:0007669"/>
    <property type="project" value="TreeGrafter"/>
</dbReference>
<dbReference type="GO" id="GO:0051225">
    <property type="term" value="P:spindle assembly"/>
    <property type="evidence" value="ECO:0007669"/>
    <property type="project" value="TreeGrafter"/>
</dbReference>
<comment type="caution">
    <text evidence="4">The sequence shown here is derived from an EMBL/GenBank/DDBJ whole genome shotgun (WGS) entry which is preliminary data.</text>
</comment>
<feature type="compositionally biased region" description="Low complexity" evidence="3">
    <location>
        <begin position="42"/>
        <end position="65"/>
    </location>
</feature>
<dbReference type="EMBL" id="BTGU01000012">
    <property type="protein sequence ID" value="GMN41008.1"/>
    <property type="molecule type" value="Genomic_DNA"/>
</dbReference>